<accession>A0A3M7P5G8</accession>
<dbReference type="Proteomes" id="UP000276133">
    <property type="component" value="Unassembled WGS sequence"/>
</dbReference>
<keyword evidence="2" id="KW-1185">Reference proteome</keyword>
<proteinExistence type="predicted"/>
<comment type="caution">
    <text evidence="1">The sequence shown here is derived from an EMBL/GenBank/DDBJ whole genome shotgun (WGS) entry which is preliminary data.</text>
</comment>
<gene>
    <name evidence="1" type="ORF">BpHYR1_007324</name>
</gene>
<protein>
    <submittedName>
        <fullName evidence="1">Uncharacterized protein</fullName>
    </submittedName>
</protein>
<evidence type="ECO:0000313" key="1">
    <source>
        <dbReference type="EMBL" id="RMZ94371.1"/>
    </source>
</evidence>
<sequence length="10" mass="1189">MGIKSWLRKA</sequence>
<organism evidence="1 2">
    <name type="scientific">Brachionus plicatilis</name>
    <name type="common">Marine rotifer</name>
    <name type="synonym">Brachionus muelleri</name>
    <dbReference type="NCBI Taxonomy" id="10195"/>
    <lineage>
        <taxon>Eukaryota</taxon>
        <taxon>Metazoa</taxon>
        <taxon>Spiralia</taxon>
        <taxon>Gnathifera</taxon>
        <taxon>Rotifera</taxon>
        <taxon>Eurotatoria</taxon>
        <taxon>Monogononta</taxon>
        <taxon>Pseudotrocha</taxon>
        <taxon>Ploima</taxon>
        <taxon>Brachionidae</taxon>
        <taxon>Brachionus</taxon>
    </lineage>
</organism>
<dbReference type="EMBL" id="REGN01013097">
    <property type="protein sequence ID" value="RMZ94371.1"/>
    <property type="molecule type" value="Genomic_DNA"/>
</dbReference>
<reference evidence="1 2" key="1">
    <citation type="journal article" date="2018" name="Sci. Rep.">
        <title>Genomic signatures of local adaptation to the degree of environmental predictability in rotifers.</title>
        <authorList>
            <person name="Franch-Gras L."/>
            <person name="Hahn C."/>
            <person name="Garcia-Roger E.M."/>
            <person name="Carmona M.J."/>
            <person name="Serra M."/>
            <person name="Gomez A."/>
        </authorList>
    </citation>
    <scope>NUCLEOTIDE SEQUENCE [LARGE SCALE GENOMIC DNA]</scope>
    <source>
        <strain evidence="1">HYR1</strain>
    </source>
</reference>
<name>A0A3M7P5G8_BRAPC</name>
<evidence type="ECO:0000313" key="2">
    <source>
        <dbReference type="Proteomes" id="UP000276133"/>
    </source>
</evidence>